<organism evidence="11 12">
    <name type="scientific">Spirochaeta africana (strain ATCC 700263 / DSM 8902 / Z-7692)</name>
    <dbReference type="NCBI Taxonomy" id="889378"/>
    <lineage>
        <taxon>Bacteria</taxon>
        <taxon>Pseudomonadati</taxon>
        <taxon>Spirochaetota</taxon>
        <taxon>Spirochaetia</taxon>
        <taxon>Spirochaetales</taxon>
        <taxon>Spirochaetaceae</taxon>
        <taxon>Spirochaeta</taxon>
    </lineage>
</organism>
<dbReference type="SUPFAM" id="SSF52440">
    <property type="entry name" value="PreATP-grasp domain"/>
    <property type="match status" value="1"/>
</dbReference>
<evidence type="ECO:0000259" key="10">
    <source>
        <dbReference type="PROSITE" id="PS50979"/>
    </source>
</evidence>
<dbReference type="OrthoDB" id="9807469at2"/>
<gene>
    <name evidence="11" type="ordered locus">Spiaf_2213</name>
</gene>
<evidence type="ECO:0000256" key="4">
    <source>
        <dbReference type="ARBA" id="ARBA00022741"/>
    </source>
</evidence>
<dbReference type="InterPro" id="IPR011764">
    <property type="entry name" value="Biotin_carboxylation_dom"/>
</dbReference>
<dbReference type="InterPro" id="IPR011761">
    <property type="entry name" value="ATP-grasp"/>
</dbReference>
<dbReference type="PROSITE" id="PS50979">
    <property type="entry name" value="BC"/>
    <property type="match status" value="1"/>
</dbReference>
<dbReference type="InterPro" id="IPR011054">
    <property type="entry name" value="Rudment_hybrid_motif"/>
</dbReference>
<dbReference type="Pfam" id="PF02786">
    <property type="entry name" value="CPSase_L_D2"/>
    <property type="match status" value="1"/>
</dbReference>
<dbReference type="Proteomes" id="UP000007383">
    <property type="component" value="Chromosome"/>
</dbReference>
<dbReference type="SUPFAM" id="SSF51246">
    <property type="entry name" value="Rudiment single hybrid motif"/>
    <property type="match status" value="1"/>
</dbReference>
<comment type="catalytic activity">
    <reaction evidence="7">
        <text>N(6)-biotinyl-L-lysyl-[protein] + hydrogencarbonate + ATP = N(6)-carboxybiotinyl-L-lysyl-[protein] + ADP + phosphate + H(+)</text>
        <dbReference type="Rhea" id="RHEA:13501"/>
        <dbReference type="Rhea" id="RHEA-COMP:10505"/>
        <dbReference type="Rhea" id="RHEA-COMP:10506"/>
        <dbReference type="ChEBI" id="CHEBI:15378"/>
        <dbReference type="ChEBI" id="CHEBI:17544"/>
        <dbReference type="ChEBI" id="CHEBI:30616"/>
        <dbReference type="ChEBI" id="CHEBI:43474"/>
        <dbReference type="ChEBI" id="CHEBI:83144"/>
        <dbReference type="ChEBI" id="CHEBI:83145"/>
        <dbReference type="ChEBI" id="CHEBI:456216"/>
        <dbReference type="EC" id="6.3.4.14"/>
    </reaction>
</comment>
<dbReference type="Pfam" id="PF02785">
    <property type="entry name" value="Biotin_carb_C"/>
    <property type="match status" value="1"/>
</dbReference>
<feature type="domain" description="Biotin carboxylation" evidence="10">
    <location>
        <begin position="1"/>
        <end position="437"/>
    </location>
</feature>
<keyword evidence="4 8" id="KW-0547">Nucleotide-binding</keyword>
<dbReference type="EC" id="6.3.4.14" evidence="2"/>
<dbReference type="FunFam" id="3.40.50.20:FF:000010">
    <property type="entry name" value="Propionyl-CoA carboxylase subunit alpha"/>
    <property type="match status" value="1"/>
</dbReference>
<evidence type="ECO:0000256" key="7">
    <source>
        <dbReference type="ARBA" id="ARBA00048600"/>
    </source>
</evidence>
<keyword evidence="6" id="KW-0092">Biotin</keyword>
<dbReference type="PANTHER" id="PTHR48095">
    <property type="entry name" value="PYRUVATE CARBOXYLASE SUBUNIT A"/>
    <property type="match status" value="1"/>
</dbReference>
<dbReference type="EMBL" id="CP003282">
    <property type="protein sequence ID" value="AFG38249.1"/>
    <property type="molecule type" value="Genomic_DNA"/>
</dbReference>
<dbReference type="InterPro" id="IPR005482">
    <property type="entry name" value="Biotin_COase_C"/>
</dbReference>
<dbReference type="NCBIfam" id="NF006367">
    <property type="entry name" value="PRK08591.1"/>
    <property type="match status" value="1"/>
</dbReference>
<keyword evidence="3" id="KW-0436">Ligase</keyword>
<dbReference type="PATRIC" id="fig|889378.3.peg.2189"/>
<name>H9UL56_SPIAZ</name>
<evidence type="ECO:0000256" key="5">
    <source>
        <dbReference type="ARBA" id="ARBA00022840"/>
    </source>
</evidence>
<dbReference type="RefSeq" id="WP_014456232.1">
    <property type="nucleotide sequence ID" value="NC_017098.1"/>
</dbReference>
<evidence type="ECO:0000256" key="2">
    <source>
        <dbReference type="ARBA" id="ARBA00013263"/>
    </source>
</evidence>
<accession>H9UL56</accession>
<dbReference type="GO" id="GO:0046872">
    <property type="term" value="F:metal ion binding"/>
    <property type="evidence" value="ECO:0007669"/>
    <property type="project" value="InterPro"/>
</dbReference>
<dbReference type="Pfam" id="PF00289">
    <property type="entry name" value="Biotin_carb_N"/>
    <property type="match status" value="1"/>
</dbReference>
<reference evidence="12" key="1">
    <citation type="journal article" date="2013" name="Stand. Genomic Sci.">
        <title>Complete genome sequence of the halophilic bacterium Spirochaeta africana type strain (Z-7692(T)) from the alkaline Lake Magadi in the East African Rift.</title>
        <authorList>
            <person name="Liolos K."/>
            <person name="Abt B."/>
            <person name="Scheuner C."/>
            <person name="Teshima H."/>
            <person name="Held B."/>
            <person name="Lapidus A."/>
            <person name="Nolan M."/>
            <person name="Lucas S."/>
            <person name="Deshpande S."/>
            <person name="Cheng J.F."/>
            <person name="Tapia R."/>
            <person name="Goodwin L.A."/>
            <person name="Pitluck S."/>
            <person name="Pagani I."/>
            <person name="Ivanova N."/>
            <person name="Mavromatis K."/>
            <person name="Mikhailova N."/>
            <person name="Huntemann M."/>
            <person name="Pati A."/>
            <person name="Chen A."/>
            <person name="Palaniappan K."/>
            <person name="Land M."/>
            <person name="Rohde M."/>
            <person name="Tindall B.J."/>
            <person name="Detter J.C."/>
            <person name="Goker M."/>
            <person name="Bristow J."/>
            <person name="Eisen J.A."/>
            <person name="Markowitz V."/>
            <person name="Hugenholtz P."/>
            <person name="Woyke T."/>
            <person name="Klenk H.P."/>
            <person name="Kyrpides N.C."/>
        </authorList>
    </citation>
    <scope>NUCLEOTIDE SEQUENCE</scope>
    <source>
        <strain evidence="12">ATCC 700263 / DSM 8902 / Z-7692</strain>
    </source>
</reference>
<evidence type="ECO:0000259" key="9">
    <source>
        <dbReference type="PROSITE" id="PS50975"/>
    </source>
</evidence>
<dbReference type="SUPFAM" id="SSF56059">
    <property type="entry name" value="Glutathione synthetase ATP-binding domain-like"/>
    <property type="match status" value="1"/>
</dbReference>
<feature type="domain" description="ATP-grasp" evidence="9">
    <location>
        <begin position="120"/>
        <end position="316"/>
    </location>
</feature>
<keyword evidence="12" id="KW-1185">Reference proteome</keyword>
<keyword evidence="5 8" id="KW-0067">ATP-binding</keyword>
<dbReference type="PROSITE" id="PS00867">
    <property type="entry name" value="CPSASE_2"/>
    <property type="match status" value="1"/>
</dbReference>
<dbReference type="KEGG" id="sfc:Spiaf_2213"/>
<dbReference type="InterPro" id="IPR005479">
    <property type="entry name" value="CPAse_ATP-bd"/>
</dbReference>
<dbReference type="GO" id="GO:0005524">
    <property type="term" value="F:ATP binding"/>
    <property type="evidence" value="ECO:0007669"/>
    <property type="project" value="UniProtKB-UniRule"/>
</dbReference>
<dbReference type="GO" id="GO:0004075">
    <property type="term" value="F:biotin carboxylase activity"/>
    <property type="evidence" value="ECO:0007669"/>
    <property type="project" value="UniProtKB-EC"/>
</dbReference>
<dbReference type="STRING" id="889378.Spiaf_2213"/>
<evidence type="ECO:0000313" key="11">
    <source>
        <dbReference type="EMBL" id="AFG38249.1"/>
    </source>
</evidence>
<dbReference type="HOGENOM" id="CLU_000395_3_2_12"/>
<dbReference type="PROSITE" id="PS50975">
    <property type="entry name" value="ATP_GRASP"/>
    <property type="match status" value="1"/>
</dbReference>
<dbReference type="Gene3D" id="3.30.470.20">
    <property type="entry name" value="ATP-grasp fold, B domain"/>
    <property type="match status" value="1"/>
</dbReference>
<evidence type="ECO:0000313" key="12">
    <source>
        <dbReference type="Proteomes" id="UP000007383"/>
    </source>
</evidence>
<protein>
    <recommendedName>
        <fullName evidence="2">biotin carboxylase</fullName>
        <ecNumber evidence="2">6.3.4.14</ecNumber>
    </recommendedName>
</protein>
<dbReference type="PROSITE" id="PS00866">
    <property type="entry name" value="CPSASE_1"/>
    <property type="match status" value="1"/>
</dbReference>
<evidence type="ECO:0000256" key="1">
    <source>
        <dbReference type="ARBA" id="ARBA00003761"/>
    </source>
</evidence>
<dbReference type="InterPro" id="IPR016185">
    <property type="entry name" value="PreATP-grasp_dom_sf"/>
</dbReference>
<dbReference type="SMART" id="SM00878">
    <property type="entry name" value="Biotin_carb_C"/>
    <property type="match status" value="1"/>
</dbReference>
<proteinExistence type="predicted"/>
<dbReference type="FunFam" id="3.30.1490.20:FF:000018">
    <property type="entry name" value="Biotin carboxylase"/>
    <property type="match status" value="1"/>
</dbReference>
<dbReference type="eggNOG" id="COG0439">
    <property type="taxonomic scope" value="Bacteria"/>
</dbReference>
<comment type="function">
    <text evidence="1">This protein is a component of the acetyl coenzyme A carboxylase complex; first, biotin carboxylase catalyzes the carboxylation of the carrier protein and then the transcarboxylase transfers the carboxyl group to form malonyl-CoA.</text>
</comment>
<dbReference type="InterPro" id="IPR005481">
    <property type="entry name" value="BC-like_N"/>
</dbReference>
<evidence type="ECO:0000256" key="8">
    <source>
        <dbReference type="PROSITE-ProRule" id="PRU00409"/>
    </source>
</evidence>
<dbReference type="InterPro" id="IPR051602">
    <property type="entry name" value="ACC_Biotin_Carboxylase"/>
</dbReference>
<dbReference type="PANTHER" id="PTHR48095:SF2">
    <property type="entry name" value="BIOTIN CARBOXYLASE, CHLOROPLASTIC"/>
    <property type="match status" value="1"/>
</dbReference>
<sequence>MIQSILIANRGEIAVRVVRACKEMGIRSVMVYSEADKDSLAVRMADDAVCIGPAPASESYLKPKNLISAAVLKRCDAIHPGVGFLSESPGFAKAVADAGLIWIGPPAATIGMLGDKVEAKRSAIEAGVPVIPGSDGPITDVADARKQAKKMGYPVIVKAASGGGGKGMRIVRSEDDLEGAIKIASNEAEKAFSDGTVYMEKYLENPRHVEVQILADSYGNVVHLGERDCSVQFKHQKLVEESPSTAVDEKTRAKMGKDTVSLFKSLDYVGAGTIEFLLYEGQHYFMEVNARVQVEHPVTELVTGIDIIREQIKVCGGEKLSFSQDDINVSGYAVECRINARTPGRITEYLPPGGYGVRIDSFLYPGYMVSPFYDSLVAKVLTYGRDRNEGLDRMNRVLDELVLEGITTNCEEQKRIINHPVFRSGAFGTGFLEQIEEEA</sequence>
<evidence type="ECO:0000256" key="6">
    <source>
        <dbReference type="ARBA" id="ARBA00023267"/>
    </source>
</evidence>
<dbReference type="AlphaFoldDB" id="H9UL56"/>
<evidence type="ECO:0000256" key="3">
    <source>
        <dbReference type="ARBA" id="ARBA00022598"/>
    </source>
</evidence>